<keyword evidence="1" id="KW-0472">Membrane</keyword>
<reference evidence="3" key="1">
    <citation type="submission" date="2017-08" db="EMBL/GenBank/DDBJ databases">
        <authorList>
            <person name="Brisse S."/>
        </authorList>
    </citation>
    <scope>NUCLEOTIDE SEQUENCE [LARGE SCALE GENOMIC DNA]</scope>
    <source>
        <strain evidence="3">06D021</strain>
    </source>
</reference>
<feature type="transmembrane region" description="Helical" evidence="1">
    <location>
        <begin position="62"/>
        <end position="83"/>
    </location>
</feature>
<evidence type="ECO:0000313" key="3">
    <source>
        <dbReference type="Proteomes" id="UP000220639"/>
    </source>
</evidence>
<name>A0A285AV57_9ENTR</name>
<dbReference type="AlphaFoldDB" id="A0A285AV57"/>
<protein>
    <submittedName>
        <fullName evidence="2">Uncharacterized protein</fullName>
    </submittedName>
</protein>
<accession>A0A285AV57</accession>
<feature type="transmembrane region" description="Helical" evidence="1">
    <location>
        <begin position="7"/>
        <end position="27"/>
    </location>
</feature>
<evidence type="ECO:0000256" key="1">
    <source>
        <dbReference type="SAM" id="Phobius"/>
    </source>
</evidence>
<evidence type="ECO:0000313" key="2">
    <source>
        <dbReference type="EMBL" id="SNU32498.1"/>
    </source>
</evidence>
<keyword evidence="1" id="KW-0812">Transmembrane</keyword>
<proteinExistence type="predicted"/>
<gene>
    <name evidence="2" type="ORF">KOSB73_100012</name>
</gene>
<dbReference type="Proteomes" id="UP000220639">
    <property type="component" value="Unassembled WGS sequence"/>
</dbReference>
<keyword evidence="1" id="KW-1133">Transmembrane helix</keyword>
<feature type="transmembrane region" description="Helical" evidence="1">
    <location>
        <begin position="34"/>
        <end position="56"/>
    </location>
</feature>
<dbReference type="EMBL" id="FZTC01000002">
    <property type="protein sequence ID" value="SNU32498.1"/>
    <property type="molecule type" value="Genomic_DNA"/>
</dbReference>
<sequence>MSNPYDLSMYSLLVVMVILALVSTWYAKDHKINFYLFLLSIVTFVALLAVGLINWFVEGSVYGALITSAGIICLSMTRLRLLVYRYSIKASVKSIVSSVTDGRRVVFIAHDNLDLREVVLSLFSHHLPTQSRIVRGPLGFGMDNDIDFIKQHNLSDKGYLVIFLNQEDSYSWLKLIADGAPEKAVAFNFDYIPDLESKHENE</sequence>
<organism evidence="2 3">
    <name type="scientific">Klebsiella grimontii</name>
    <dbReference type="NCBI Taxonomy" id="2058152"/>
    <lineage>
        <taxon>Bacteria</taxon>
        <taxon>Pseudomonadati</taxon>
        <taxon>Pseudomonadota</taxon>
        <taxon>Gammaproteobacteria</taxon>
        <taxon>Enterobacterales</taxon>
        <taxon>Enterobacteriaceae</taxon>
        <taxon>Klebsiella/Raoultella group</taxon>
        <taxon>Klebsiella</taxon>
    </lineage>
</organism>